<comment type="caution">
    <text evidence="1">The sequence shown here is derived from an EMBL/GenBank/DDBJ whole genome shotgun (WGS) entry which is preliminary data.</text>
</comment>
<organism evidence="1 2">
    <name type="scientific">Geomicrobium halophilum</name>
    <dbReference type="NCBI Taxonomy" id="549000"/>
    <lineage>
        <taxon>Bacteria</taxon>
        <taxon>Bacillati</taxon>
        <taxon>Bacillota</taxon>
        <taxon>Bacilli</taxon>
        <taxon>Bacillales</taxon>
        <taxon>Geomicrobium</taxon>
    </lineage>
</organism>
<evidence type="ECO:0000313" key="1">
    <source>
        <dbReference type="EMBL" id="MBB6451368.1"/>
    </source>
</evidence>
<accession>A0A841Q2S9</accession>
<reference evidence="1 2" key="1">
    <citation type="submission" date="2020-08" db="EMBL/GenBank/DDBJ databases">
        <title>Genomic Encyclopedia of Type Strains, Phase IV (KMG-IV): sequencing the most valuable type-strain genomes for metagenomic binning, comparative biology and taxonomic classification.</title>
        <authorList>
            <person name="Goeker M."/>
        </authorList>
    </citation>
    <scope>NUCLEOTIDE SEQUENCE [LARGE SCALE GENOMIC DNA]</scope>
    <source>
        <strain evidence="1 2">DSM 21769</strain>
    </source>
</reference>
<keyword evidence="2" id="KW-1185">Reference proteome</keyword>
<dbReference type="RefSeq" id="WP_184405449.1">
    <property type="nucleotide sequence ID" value="NZ_JACHHJ010000006.1"/>
</dbReference>
<dbReference type="EMBL" id="JACHHJ010000006">
    <property type="protein sequence ID" value="MBB6451368.1"/>
    <property type="molecule type" value="Genomic_DNA"/>
</dbReference>
<sequence length="74" mass="8536">MFRITHFDYHKVLKGITSGREKKQNGDLLLAIENEDYKLIGYVFLQNIEYEHGRASSIGILLAPKLEAKVLEKM</sequence>
<dbReference type="Proteomes" id="UP000568839">
    <property type="component" value="Unassembled WGS sequence"/>
</dbReference>
<gene>
    <name evidence="1" type="ORF">HNR44_003375</name>
</gene>
<keyword evidence="1" id="KW-0808">Transferase</keyword>
<name>A0A841Q2S9_9BACL</name>
<dbReference type="GO" id="GO:0016740">
    <property type="term" value="F:transferase activity"/>
    <property type="evidence" value="ECO:0007669"/>
    <property type="project" value="UniProtKB-KW"/>
</dbReference>
<dbReference type="AlphaFoldDB" id="A0A841Q2S9"/>
<proteinExistence type="predicted"/>
<protein>
    <submittedName>
        <fullName evidence="1">RimJ/RimL family protein N-acetyltransferase</fullName>
    </submittedName>
</protein>
<evidence type="ECO:0000313" key="2">
    <source>
        <dbReference type="Proteomes" id="UP000568839"/>
    </source>
</evidence>